<feature type="transmembrane region" description="Helical" evidence="1">
    <location>
        <begin position="31"/>
        <end position="48"/>
    </location>
</feature>
<name>A0A381SLZ4_9ZZZZ</name>
<dbReference type="NCBIfam" id="TIGR04370">
    <property type="entry name" value="glyco_rpt_poly"/>
    <property type="match status" value="1"/>
</dbReference>
<feature type="transmembrane region" description="Helical" evidence="1">
    <location>
        <begin position="103"/>
        <end position="126"/>
    </location>
</feature>
<feature type="transmembrane region" description="Helical" evidence="1">
    <location>
        <begin position="237"/>
        <end position="254"/>
    </location>
</feature>
<dbReference type="AlphaFoldDB" id="A0A381SLZ4"/>
<evidence type="ECO:0008006" key="3">
    <source>
        <dbReference type="Google" id="ProtNLM"/>
    </source>
</evidence>
<feature type="transmembrane region" description="Helical" evidence="1">
    <location>
        <begin position="193"/>
        <end position="217"/>
    </location>
</feature>
<keyword evidence="1" id="KW-0472">Membrane</keyword>
<accession>A0A381SLZ4</accession>
<organism evidence="2">
    <name type="scientific">marine metagenome</name>
    <dbReference type="NCBI Taxonomy" id="408172"/>
    <lineage>
        <taxon>unclassified sequences</taxon>
        <taxon>metagenomes</taxon>
        <taxon>ecological metagenomes</taxon>
    </lineage>
</organism>
<feature type="transmembrane region" description="Helical" evidence="1">
    <location>
        <begin position="60"/>
        <end position="79"/>
    </location>
</feature>
<keyword evidence="1" id="KW-1133">Transmembrane helix</keyword>
<reference evidence="2" key="1">
    <citation type="submission" date="2018-05" db="EMBL/GenBank/DDBJ databases">
        <authorList>
            <person name="Lanie J.A."/>
            <person name="Ng W.-L."/>
            <person name="Kazmierczak K.M."/>
            <person name="Andrzejewski T.M."/>
            <person name="Davidsen T.M."/>
            <person name="Wayne K.J."/>
            <person name="Tettelin H."/>
            <person name="Glass J.I."/>
            <person name="Rusch D."/>
            <person name="Podicherti R."/>
            <person name="Tsui H.-C.T."/>
            <person name="Winkler M.E."/>
        </authorList>
    </citation>
    <scope>NUCLEOTIDE SEQUENCE</scope>
</reference>
<feature type="transmembrane region" description="Helical" evidence="1">
    <location>
        <begin position="6"/>
        <end position="24"/>
    </location>
</feature>
<feature type="transmembrane region" description="Helical" evidence="1">
    <location>
        <begin position="373"/>
        <end position="389"/>
    </location>
</feature>
<feature type="transmembrane region" description="Helical" evidence="1">
    <location>
        <begin position="163"/>
        <end position="181"/>
    </location>
</feature>
<dbReference type="EMBL" id="UINC01003227">
    <property type="protein sequence ID" value="SVA04459.1"/>
    <property type="molecule type" value="Genomic_DNA"/>
</dbReference>
<keyword evidence="1" id="KW-0812">Transmembrane</keyword>
<evidence type="ECO:0000313" key="2">
    <source>
        <dbReference type="EMBL" id="SVA04459.1"/>
    </source>
</evidence>
<evidence type="ECO:0000256" key="1">
    <source>
        <dbReference type="SAM" id="Phobius"/>
    </source>
</evidence>
<protein>
    <recommendedName>
        <fullName evidence="3">Oligosaccharide repeat unit polymerase</fullName>
    </recommendedName>
</protein>
<feature type="transmembrane region" description="Helical" evidence="1">
    <location>
        <begin position="395"/>
        <end position="415"/>
    </location>
</feature>
<gene>
    <name evidence="2" type="ORF">METZ01_LOCUS57313</name>
</gene>
<proteinExistence type="predicted"/>
<sequence>MASISTFTALIAMTGLAITGYYFHRTWLQPGNFFSLFWLLLTLIPLLIAPENPVYPFGIWYIFSFSLALLLGSLVWSFIDPNTRLGKALTVAGNKLDHYAKTLLQLTIVFIILSLIGVLLLLLYGINRYGLDMNIFSLSTLPNLYYVDRDTGIFTLPWAVKGFMYFAYVASLSGGSAILFAKGKMKLICLLPLLIALLQGTILAVRSGFLLSIVLWLSGWLAVKVLVNDLKFQPRTVVISLIGFSLFIFLFISVRWLRSGADDPFLILYLLENVRISMFGHISAFSTWMRDYHYTGLSFGSNTFSGPLDLIGIQEREIGYYKENVLLSSALYTNVFTVFRGLVQDFSIPGTLVVAFGSGMAASISFDRCLHGKFIWLIPLSFFYAFTIYSPIISIFNYTSVLMAWCIFFVVLLLLNKKLLL</sequence>